<feature type="region of interest" description="Disordered" evidence="1">
    <location>
        <begin position="206"/>
        <end position="227"/>
    </location>
</feature>
<reference evidence="3" key="1">
    <citation type="journal article" date="2019" name="Int. J. Syst. Evol. Microbiol.">
        <title>The Global Catalogue of Microorganisms (GCM) 10K type strain sequencing project: providing services to taxonomists for standard genome sequencing and annotation.</title>
        <authorList>
            <consortium name="The Broad Institute Genomics Platform"/>
            <consortium name="The Broad Institute Genome Sequencing Center for Infectious Disease"/>
            <person name="Wu L."/>
            <person name="Ma J."/>
        </authorList>
    </citation>
    <scope>NUCLEOTIDE SEQUENCE [LARGE SCALE GENOMIC DNA]</scope>
    <source>
        <strain evidence="3">CCUG 53903</strain>
    </source>
</reference>
<evidence type="ECO:0000313" key="2">
    <source>
        <dbReference type="EMBL" id="MFC5832175.1"/>
    </source>
</evidence>
<dbReference type="RefSeq" id="WP_379521628.1">
    <property type="nucleotide sequence ID" value="NZ_JBHSPA010000073.1"/>
</dbReference>
<evidence type="ECO:0000313" key="3">
    <source>
        <dbReference type="Proteomes" id="UP001596058"/>
    </source>
</evidence>
<dbReference type="SUPFAM" id="SSF109854">
    <property type="entry name" value="DinB/YfiT-like putative metalloenzymes"/>
    <property type="match status" value="1"/>
</dbReference>
<proteinExistence type="predicted"/>
<comment type="caution">
    <text evidence="2">The sequence shown here is derived from an EMBL/GenBank/DDBJ whole genome shotgun (WGS) entry which is preliminary data.</text>
</comment>
<organism evidence="2 3">
    <name type="scientific">Nonomuraea insulae</name>
    <dbReference type="NCBI Taxonomy" id="1616787"/>
    <lineage>
        <taxon>Bacteria</taxon>
        <taxon>Bacillati</taxon>
        <taxon>Actinomycetota</taxon>
        <taxon>Actinomycetes</taxon>
        <taxon>Streptosporangiales</taxon>
        <taxon>Streptosporangiaceae</taxon>
        <taxon>Nonomuraea</taxon>
    </lineage>
</organism>
<name>A0ABW1D273_9ACTN</name>
<protein>
    <recommendedName>
        <fullName evidence="4">DinB family protein</fullName>
    </recommendedName>
</protein>
<dbReference type="EMBL" id="JBHSPA010000073">
    <property type="protein sequence ID" value="MFC5832175.1"/>
    <property type="molecule type" value="Genomic_DNA"/>
</dbReference>
<evidence type="ECO:0000256" key="1">
    <source>
        <dbReference type="SAM" id="MobiDB-lite"/>
    </source>
</evidence>
<dbReference type="Proteomes" id="UP001596058">
    <property type="component" value="Unassembled WGS sequence"/>
</dbReference>
<evidence type="ECO:0008006" key="4">
    <source>
        <dbReference type="Google" id="ProtNLM"/>
    </source>
</evidence>
<keyword evidence="3" id="KW-1185">Reference proteome</keyword>
<accession>A0ABW1D273</accession>
<dbReference type="InterPro" id="IPR034660">
    <property type="entry name" value="DinB/YfiT-like"/>
</dbReference>
<sequence>MTRLYLETGQKKVFACSLDWPGWCRIDKDEEAAIDRLIDYAPRYRVIAERAGLAFEPGEPEVVATVRGAAMTDFGAPYEVPDLDLEPLPAAEAERGVALVRAAWELFEETAAVSPEELRKGPRGGGRDRTKMVNHVTEAERAYARMVGVRHKPFKEPGDREAMRAELTEVLSRPWEPPMSTKWPPRYAIRRIAWHVIDHLWEIEDRREPGGNDRGPAGAGGMIEDRR</sequence>
<gene>
    <name evidence="2" type="ORF">ACFPZ3_50715</name>
</gene>